<dbReference type="PANTHER" id="PTHR43883">
    <property type="entry name" value="SLR0207 PROTEIN"/>
    <property type="match status" value="1"/>
</dbReference>
<dbReference type="SUPFAM" id="SSF56112">
    <property type="entry name" value="Protein kinase-like (PK-like)"/>
    <property type="match status" value="1"/>
</dbReference>
<reference evidence="1 2" key="1">
    <citation type="submission" date="2024-03" db="EMBL/GenBank/DDBJ databases">
        <title>Novel species of the genus Variovorax.</title>
        <authorList>
            <person name="Liu Q."/>
            <person name="Xin Y.-H."/>
        </authorList>
    </citation>
    <scope>NUCLEOTIDE SEQUENCE [LARGE SCALE GENOMIC DNA]</scope>
    <source>
        <strain evidence="1 2">KACC 18900</strain>
    </source>
</reference>
<dbReference type="EMBL" id="JBBKZT010000016">
    <property type="protein sequence ID" value="MEJ8850671.1"/>
    <property type="molecule type" value="Genomic_DNA"/>
</dbReference>
<dbReference type="Gene3D" id="3.90.1200.10">
    <property type="match status" value="1"/>
</dbReference>
<dbReference type="Proteomes" id="UP001385892">
    <property type="component" value="Unassembled WGS sequence"/>
</dbReference>
<evidence type="ECO:0000313" key="2">
    <source>
        <dbReference type="Proteomes" id="UP001385892"/>
    </source>
</evidence>
<comment type="caution">
    <text evidence="1">The sequence shown here is derived from an EMBL/GenBank/DDBJ whole genome shotgun (WGS) entry which is preliminary data.</text>
</comment>
<keyword evidence="2" id="KW-1185">Reference proteome</keyword>
<gene>
    <name evidence="1" type="ORF">WKW82_28810</name>
</gene>
<dbReference type="InterPro" id="IPR011009">
    <property type="entry name" value="Kinase-like_dom_sf"/>
</dbReference>
<dbReference type="Gene3D" id="3.40.50.300">
    <property type="entry name" value="P-loop containing nucleotide triphosphate hydrolases"/>
    <property type="match status" value="1"/>
</dbReference>
<sequence length="516" mass="56574">MDPSLVHALRRQLQSETGQGVDLVETHISWVLLTPTLAFKLKKPVRLPFVDFSALAARRHFCEEELRLNRILAPDLYLDVRPVCGTCDAPYIGDEGGAAGDAIDYVVRMRRFPDGMLLNERLMSGQLKGAELDDLARTLARFHGDAPVATVASGFGAPEGVEQRVMAALGSLEGACGTARLAALRRWVEGKVQGLRMAWLLRQRTGAVRECHGDLHLANVVRLDGRLQPFDCIEFDPSLRCIDVMSDVAFLTMDLKAHGHTDLAFRFLDRYLEHSGDHEGLPVLRFYEVYLALVRAQVASLRGASGEGHPDEGHPGVEDYLLCAEDIVRRAERSPRLLITHGLSGSGKSTVAAQLLELAGAVRVRSDVERKRLFGLPALAHSADHALDIYTTEATRRTFARLAEAARIALQAGYPVIVDATFLCHAERAAFHALAASLRLPFAILDLRASPAQLRRRIASRQAGDLDASEASPAVLERQFAFQEPLDAQERAMAISVETEMRPDAASLCALWMAGT</sequence>
<evidence type="ECO:0000313" key="1">
    <source>
        <dbReference type="EMBL" id="MEJ8850671.1"/>
    </source>
</evidence>
<dbReference type="InterPro" id="IPR052732">
    <property type="entry name" value="Cell-binding_unc_protein"/>
</dbReference>
<dbReference type="Pfam" id="PF13671">
    <property type="entry name" value="AAA_33"/>
    <property type="match status" value="1"/>
</dbReference>
<organism evidence="1 2">
    <name type="scientific">Variovorax rhizosphaerae</name>
    <dbReference type="NCBI Taxonomy" id="1836200"/>
    <lineage>
        <taxon>Bacteria</taxon>
        <taxon>Pseudomonadati</taxon>
        <taxon>Pseudomonadota</taxon>
        <taxon>Betaproteobacteria</taxon>
        <taxon>Burkholderiales</taxon>
        <taxon>Comamonadaceae</taxon>
        <taxon>Variovorax</taxon>
    </lineage>
</organism>
<name>A0ABU8WT13_9BURK</name>
<dbReference type="PANTHER" id="PTHR43883:SF1">
    <property type="entry name" value="GLUCONOKINASE"/>
    <property type="match status" value="1"/>
</dbReference>
<protein>
    <submittedName>
        <fullName evidence="1">AAA family ATPase</fullName>
    </submittedName>
</protein>
<accession>A0ABU8WT13</accession>
<proteinExistence type="predicted"/>
<dbReference type="SUPFAM" id="SSF52540">
    <property type="entry name" value="P-loop containing nucleoside triphosphate hydrolases"/>
    <property type="match status" value="1"/>
</dbReference>
<dbReference type="InterPro" id="IPR027417">
    <property type="entry name" value="P-loop_NTPase"/>
</dbReference>